<name>A0A3E1Y448_9BACT</name>
<gene>
    <name evidence="3" type="ORF">DVR12_22970</name>
</gene>
<evidence type="ECO:0000313" key="4">
    <source>
        <dbReference type="Proteomes" id="UP000260644"/>
    </source>
</evidence>
<dbReference type="Gene3D" id="3.40.50.1820">
    <property type="entry name" value="alpha/beta hydrolase"/>
    <property type="match status" value="1"/>
</dbReference>
<dbReference type="Gene3D" id="3.10.450.590">
    <property type="match status" value="1"/>
</dbReference>
<proteinExistence type="predicted"/>
<evidence type="ECO:0000259" key="1">
    <source>
        <dbReference type="Pfam" id="PF12146"/>
    </source>
</evidence>
<dbReference type="Pfam" id="PF12146">
    <property type="entry name" value="Hydrolase_4"/>
    <property type="match status" value="1"/>
</dbReference>
<dbReference type="Pfam" id="PF13026">
    <property type="entry name" value="DUF3887"/>
    <property type="match status" value="1"/>
</dbReference>
<evidence type="ECO:0000259" key="2">
    <source>
        <dbReference type="Pfam" id="PF13026"/>
    </source>
</evidence>
<dbReference type="PANTHER" id="PTHR43265">
    <property type="entry name" value="ESTERASE ESTD"/>
    <property type="match status" value="1"/>
</dbReference>
<comment type="caution">
    <text evidence="3">The sequence shown here is derived from an EMBL/GenBank/DDBJ whole genome shotgun (WGS) entry which is preliminary data.</text>
</comment>
<reference evidence="3 4" key="1">
    <citation type="submission" date="2018-07" db="EMBL/GenBank/DDBJ databases">
        <title>Chitinophaga K2CV101002-2 sp. nov., isolated from a monsoon evergreen broad-leaved forest soil.</title>
        <authorList>
            <person name="Lv Y."/>
        </authorList>
    </citation>
    <scope>NUCLEOTIDE SEQUENCE [LARGE SCALE GENOMIC DNA]</scope>
    <source>
        <strain evidence="3 4">GDMCC 1.1288</strain>
    </source>
</reference>
<dbReference type="Proteomes" id="UP000260644">
    <property type="component" value="Unassembled WGS sequence"/>
</dbReference>
<dbReference type="InterPro" id="IPR024981">
    <property type="entry name" value="DUF3887"/>
</dbReference>
<keyword evidence="4" id="KW-1185">Reference proteome</keyword>
<dbReference type="EMBL" id="QPMM01000013">
    <property type="protein sequence ID" value="RFS19500.1"/>
    <property type="molecule type" value="Genomic_DNA"/>
</dbReference>
<dbReference type="SUPFAM" id="SSF53474">
    <property type="entry name" value="alpha/beta-Hydrolases"/>
    <property type="match status" value="1"/>
</dbReference>
<dbReference type="AlphaFoldDB" id="A0A3E1Y448"/>
<dbReference type="InterPro" id="IPR053145">
    <property type="entry name" value="AB_hydrolase_Est10"/>
</dbReference>
<feature type="domain" description="Serine aminopeptidase S33" evidence="1">
    <location>
        <begin position="199"/>
        <end position="411"/>
    </location>
</feature>
<organism evidence="3 4">
    <name type="scientific">Chitinophaga silvatica</name>
    <dbReference type="NCBI Taxonomy" id="2282649"/>
    <lineage>
        <taxon>Bacteria</taxon>
        <taxon>Pseudomonadati</taxon>
        <taxon>Bacteroidota</taxon>
        <taxon>Chitinophagia</taxon>
        <taxon>Chitinophagales</taxon>
        <taxon>Chitinophagaceae</taxon>
        <taxon>Chitinophaga</taxon>
    </lineage>
</organism>
<dbReference type="InterPro" id="IPR029058">
    <property type="entry name" value="AB_hydrolase_fold"/>
</dbReference>
<protein>
    <submittedName>
        <fullName evidence="3">Alpha/beta fold hydrolase</fullName>
    </submittedName>
</protein>
<evidence type="ECO:0000313" key="3">
    <source>
        <dbReference type="EMBL" id="RFS19500.1"/>
    </source>
</evidence>
<feature type="domain" description="DUF3887" evidence="2">
    <location>
        <begin position="47"/>
        <end position="137"/>
    </location>
</feature>
<sequence>MVATQNTPILFLYFCLSKSYTMKRFHLLLVFLLGMLRLTAQQKDQVANQFFTFLSEGKWEDAYTILSPKSQTKISVKALEQLWNNIGKQYGPWKSYSSDKVENVMGKSRLLISTNTFEYYYVDFKVSVNSEEKIERFSLHAVNSIPLNGDVLDSVTIAGGKLYGSLSLPTGIKKCPVVLILPGSGPTDKDGDSKLLLPEYNHAYQFLAKALAEKGIASLRFDKRGIGANKSFTDPAQSTLDNYDKDAITWLKYLKQNSRFSDVYIMGHSEGGVIAIDAALAEPVKKVVLLSTPAESLENLLVKQFKPYVHDSVVKTIPVIFRQLSNNEQPTVPNTLNSVFNKGSFDWLKSHNGVVPADRLAELRNTQVIIINGTIDTNVPPAQAEMLHKSLPSSKLLLIPGMSHLLRMESDKEFIAIRPLASELISAVSAFLKK</sequence>
<accession>A0A3E1Y448</accession>
<dbReference type="GO" id="GO:0052689">
    <property type="term" value="F:carboxylic ester hydrolase activity"/>
    <property type="evidence" value="ECO:0007669"/>
    <property type="project" value="TreeGrafter"/>
</dbReference>
<keyword evidence="3" id="KW-0378">Hydrolase</keyword>
<dbReference type="PANTHER" id="PTHR43265:SF1">
    <property type="entry name" value="ESTERASE ESTD"/>
    <property type="match status" value="1"/>
</dbReference>
<dbReference type="InterPro" id="IPR022742">
    <property type="entry name" value="Hydrolase_4"/>
</dbReference>